<accession>A0ABY4CJY6</accession>
<gene>
    <name evidence="1" type="ORF">LSG31_00650</name>
</gene>
<organism evidence="1 2">
    <name type="scientific">Fodinisporobacter ferrooxydans</name>
    <dbReference type="NCBI Taxonomy" id="2901836"/>
    <lineage>
        <taxon>Bacteria</taxon>
        <taxon>Bacillati</taxon>
        <taxon>Bacillota</taxon>
        <taxon>Bacilli</taxon>
        <taxon>Bacillales</taxon>
        <taxon>Alicyclobacillaceae</taxon>
        <taxon>Fodinisporobacter</taxon>
    </lineage>
</organism>
<dbReference type="EMBL" id="CP089291">
    <property type="protein sequence ID" value="UOF90827.1"/>
    <property type="molecule type" value="Genomic_DNA"/>
</dbReference>
<keyword evidence="2" id="KW-1185">Reference proteome</keyword>
<dbReference type="RefSeq" id="WP_347437523.1">
    <property type="nucleotide sequence ID" value="NZ_CP089291.1"/>
</dbReference>
<proteinExistence type="predicted"/>
<reference evidence="1" key="1">
    <citation type="submission" date="2021-12" db="EMBL/GenBank/DDBJ databases">
        <title>Alicyclobacillaceae gen. nov., sp. nov., isolated from chalcocite enrichment system.</title>
        <authorList>
            <person name="Jiang Z."/>
        </authorList>
    </citation>
    <scope>NUCLEOTIDE SEQUENCE</scope>
    <source>
        <strain evidence="1">MYW30-H2</strain>
    </source>
</reference>
<evidence type="ECO:0000313" key="1">
    <source>
        <dbReference type="EMBL" id="UOF90827.1"/>
    </source>
</evidence>
<dbReference type="Proteomes" id="UP000830167">
    <property type="component" value="Chromosome"/>
</dbReference>
<name>A0ABY4CJY6_9BACL</name>
<evidence type="ECO:0000313" key="2">
    <source>
        <dbReference type="Proteomes" id="UP000830167"/>
    </source>
</evidence>
<protein>
    <submittedName>
        <fullName evidence="1">Uncharacterized protein</fullName>
    </submittedName>
</protein>
<sequence>MSYADKKSLSMDKIDKLPFEKPICLHSTMDNVVNAMTAICVACNQETKERNTELTAEGLVCLDCIEQYKECDNCRELHHFEQVNEGIAGKYCVNCWDECKTPEDARNEYYSYTEGRY</sequence>